<proteinExistence type="predicted"/>
<dbReference type="EMBL" id="JALLMC010000003">
    <property type="protein sequence ID" value="MEB6410259.1"/>
    <property type="molecule type" value="Genomic_DNA"/>
</dbReference>
<organism evidence="1 2">
    <name type="scientific">Enterobacter vonholyi</name>
    <dbReference type="NCBI Taxonomy" id="2797505"/>
    <lineage>
        <taxon>Bacteria</taxon>
        <taxon>Pseudomonadati</taxon>
        <taxon>Pseudomonadota</taxon>
        <taxon>Gammaproteobacteria</taxon>
        <taxon>Enterobacterales</taxon>
        <taxon>Enterobacteriaceae</taxon>
        <taxon>Enterobacter</taxon>
    </lineage>
</organism>
<sequence length="82" mass="9652">MKLPKHAPESTLIEANMRHLKYIQNCHNKNKTTIFQCITINDSIQNKHKKLLITELSQNYTAAFQHIYPATYQVYITSHQDH</sequence>
<dbReference type="Proteomes" id="UP001306510">
    <property type="component" value="Unassembled WGS sequence"/>
</dbReference>
<accession>A0ABU6E216</accession>
<comment type="caution">
    <text evidence="1">The sequence shown here is derived from an EMBL/GenBank/DDBJ whole genome shotgun (WGS) entry which is preliminary data.</text>
</comment>
<evidence type="ECO:0000313" key="1">
    <source>
        <dbReference type="EMBL" id="MEB6410259.1"/>
    </source>
</evidence>
<keyword evidence="2" id="KW-1185">Reference proteome</keyword>
<dbReference type="GeneID" id="93267023"/>
<dbReference type="RefSeq" id="WP_127732290.1">
    <property type="nucleotide sequence ID" value="NZ_CP162152.1"/>
</dbReference>
<name>A0ABU6E216_9ENTR</name>
<evidence type="ECO:0000313" key="2">
    <source>
        <dbReference type="Proteomes" id="UP001306510"/>
    </source>
</evidence>
<protein>
    <submittedName>
        <fullName evidence="1">Uncharacterized protein</fullName>
    </submittedName>
</protein>
<gene>
    <name evidence="1" type="ORF">MXM28_11205</name>
</gene>
<reference evidence="1 2" key="1">
    <citation type="submission" date="2022-04" db="EMBL/GenBank/DDBJ databases">
        <title>Whole genome surviellance of AMR bacteria from Assam, India: One Health Study.</title>
        <authorList>
            <person name="Mendem S.K."/>
            <person name="Rakshit O."/>
            <person name="Murugesan D."/>
            <person name="Shome R."/>
            <person name="Raisen C."/>
            <person name="Holmes M.A."/>
            <person name="Saikia K."/>
            <person name="Shome B.R."/>
        </authorList>
    </citation>
    <scope>NUCLEOTIDE SEQUENCE [LARGE SCALE GENOMIC DNA]</scope>
    <source>
        <strain evidence="1 2">MGG-11lp</strain>
    </source>
</reference>